<dbReference type="SUPFAM" id="SSF100985">
    <property type="entry name" value="Sporulation inhibitor Sda"/>
    <property type="match status" value="1"/>
</dbReference>
<dbReference type="GO" id="GO:0004860">
    <property type="term" value="F:protein kinase inhibitor activity"/>
    <property type="evidence" value="ECO:0007669"/>
    <property type="project" value="UniProtKB-KW"/>
</dbReference>
<organism evidence="1 2">
    <name type="scientific">Halalkalibacter alkalisediminis</name>
    <dbReference type="NCBI Taxonomy" id="935616"/>
    <lineage>
        <taxon>Bacteria</taxon>
        <taxon>Bacillati</taxon>
        <taxon>Bacillota</taxon>
        <taxon>Bacilli</taxon>
        <taxon>Bacillales</taxon>
        <taxon>Bacillaceae</taxon>
        <taxon>Halalkalibacter</taxon>
    </lineage>
</organism>
<reference evidence="1 2" key="1">
    <citation type="submission" date="2024-09" db="EMBL/GenBank/DDBJ databases">
        <authorList>
            <person name="Sun Q."/>
            <person name="Mori K."/>
        </authorList>
    </citation>
    <scope>NUCLEOTIDE SEQUENCE [LARGE SCALE GENOMIC DNA]</scope>
    <source>
        <strain evidence="1 2">NCAIM B.02301</strain>
    </source>
</reference>
<evidence type="ECO:0000313" key="2">
    <source>
        <dbReference type="Proteomes" id="UP001589833"/>
    </source>
</evidence>
<dbReference type="Gene3D" id="1.10.287.1100">
    <property type="entry name" value="Sporulation inhibitor A"/>
    <property type="match status" value="1"/>
</dbReference>
<protein>
    <submittedName>
        <fullName evidence="1">Sporulation histidine kinase inhibitor Sda</fullName>
    </submittedName>
</protein>
<name>A0ABV6N9T9_9BACI</name>
<dbReference type="InterPro" id="IPR015064">
    <property type="entry name" value="Sda"/>
</dbReference>
<keyword evidence="1" id="KW-0649">Protein kinase inhibitor</keyword>
<dbReference type="RefSeq" id="WP_273845817.1">
    <property type="nucleotide sequence ID" value="NZ_JAQQWT010000015.1"/>
</dbReference>
<dbReference type="EMBL" id="JBHLTR010000001">
    <property type="protein sequence ID" value="MFC0557532.1"/>
    <property type="molecule type" value="Genomic_DNA"/>
</dbReference>
<dbReference type="Proteomes" id="UP001589833">
    <property type="component" value="Unassembled WGS sequence"/>
</dbReference>
<accession>A0ABV6N9T9</accession>
<comment type="caution">
    <text evidence="1">The sequence shown here is derived from an EMBL/GenBank/DDBJ whole genome shotgun (WGS) entry which is preliminary data.</text>
</comment>
<keyword evidence="2" id="KW-1185">Reference proteome</keyword>
<dbReference type="InterPro" id="IPR036916">
    <property type="entry name" value="Sda_sf"/>
</dbReference>
<dbReference type="Pfam" id="PF08970">
    <property type="entry name" value="Sda"/>
    <property type="match status" value="1"/>
</dbReference>
<proteinExistence type="predicted"/>
<evidence type="ECO:0000313" key="1">
    <source>
        <dbReference type="EMBL" id="MFC0557532.1"/>
    </source>
</evidence>
<sequence length="48" mass="5839">MYSLTDELLLQTYYRAIEQKLNNDFIELLFNEILKRNLQSQLHPLILE</sequence>
<gene>
    <name evidence="1" type="ORF">ACFFH4_00500</name>
</gene>